<dbReference type="AlphaFoldDB" id="A0AAV1U1I3"/>
<evidence type="ECO:0000256" key="4">
    <source>
        <dbReference type="SAM" id="MobiDB-lite"/>
    </source>
</evidence>
<dbReference type="PRINTS" id="PR00633">
    <property type="entry name" value="RCCNDNSATION"/>
</dbReference>
<dbReference type="PROSITE" id="PS00626">
    <property type="entry name" value="RCC1_2"/>
    <property type="match status" value="1"/>
</dbReference>
<feature type="repeat" description="RCC1" evidence="3">
    <location>
        <begin position="276"/>
        <end position="345"/>
    </location>
</feature>
<organism evidence="6 7">
    <name type="scientific">Peronospora matthiolae</name>
    <dbReference type="NCBI Taxonomy" id="2874970"/>
    <lineage>
        <taxon>Eukaryota</taxon>
        <taxon>Sar</taxon>
        <taxon>Stramenopiles</taxon>
        <taxon>Oomycota</taxon>
        <taxon>Peronosporomycetes</taxon>
        <taxon>Peronosporales</taxon>
        <taxon>Peronosporaceae</taxon>
        <taxon>Peronospora</taxon>
    </lineage>
</organism>
<feature type="repeat" description="RCC1" evidence="3">
    <location>
        <begin position="165"/>
        <end position="216"/>
    </location>
</feature>
<keyword evidence="2" id="KW-0677">Repeat</keyword>
<feature type="region of interest" description="Disordered" evidence="4">
    <location>
        <begin position="1"/>
        <end position="38"/>
    </location>
</feature>
<evidence type="ECO:0000256" key="3">
    <source>
        <dbReference type="PROSITE-ProRule" id="PRU00235"/>
    </source>
</evidence>
<feature type="repeat" description="RCC1" evidence="3">
    <location>
        <begin position="347"/>
        <end position="398"/>
    </location>
</feature>
<dbReference type="InterPro" id="IPR000408">
    <property type="entry name" value="Reg_chr_condens"/>
</dbReference>
<feature type="domain" description="RCC1-like" evidence="5">
    <location>
        <begin position="111"/>
        <end position="517"/>
    </location>
</feature>
<feature type="repeat" description="RCC1" evidence="3">
    <location>
        <begin position="110"/>
        <end position="164"/>
    </location>
</feature>
<evidence type="ECO:0000313" key="6">
    <source>
        <dbReference type="EMBL" id="CAK7927300.1"/>
    </source>
</evidence>
<dbReference type="GO" id="GO:0005737">
    <property type="term" value="C:cytoplasm"/>
    <property type="evidence" value="ECO:0007669"/>
    <property type="project" value="TreeGrafter"/>
</dbReference>
<evidence type="ECO:0000256" key="1">
    <source>
        <dbReference type="ARBA" id="ARBA00022658"/>
    </source>
</evidence>
<dbReference type="PROSITE" id="PS50012">
    <property type="entry name" value="RCC1_3"/>
    <property type="match status" value="7"/>
</dbReference>
<evidence type="ECO:0000256" key="2">
    <source>
        <dbReference type="ARBA" id="ARBA00022737"/>
    </source>
</evidence>
<dbReference type="SUPFAM" id="SSF50985">
    <property type="entry name" value="RCC1/BLIP-II"/>
    <property type="match status" value="1"/>
</dbReference>
<dbReference type="Pfam" id="PF25390">
    <property type="entry name" value="WD40_RLD"/>
    <property type="match status" value="1"/>
</dbReference>
<evidence type="ECO:0000313" key="7">
    <source>
        <dbReference type="Proteomes" id="UP001162060"/>
    </source>
</evidence>
<feature type="repeat" description="RCC1" evidence="3">
    <location>
        <begin position="460"/>
        <end position="521"/>
    </location>
</feature>
<feature type="compositionally biased region" description="Polar residues" evidence="4">
    <location>
        <begin position="21"/>
        <end position="38"/>
    </location>
</feature>
<dbReference type="GO" id="GO:0005085">
    <property type="term" value="F:guanyl-nucleotide exchange factor activity"/>
    <property type="evidence" value="ECO:0007669"/>
    <property type="project" value="TreeGrafter"/>
</dbReference>
<dbReference type="PANTHER" id="PTHR45982:SF1">
    <property type="entry name" value="REGULATOR OF CHROMOSOME CONDENSATION"/>
    <property type="match status" value="1"/>
</dbReference>
<gene>
    <name evidence="6" type="ORF">PM001_LOCUS12450</name>
</gene>
<keyword evidence="1" id="KW-0344">Guanine-nucleotide releasing factor</keyword>
<dbReference type="Proteomes" id="UP001162060">
    <property type="component" value="Unassembled WGS sequence"/>
</dbReference>
<comment type="caution">
    <text evidence="6">The sequence shown here is derived from an EMBL/GenBank/DDBJ whole genome shotgun (WGS) entry which is preliminary data.</text>
</comment>
<name>A0AAV1U1I3_9STRA</name>
<feature type="repeat" description="RCC1" evidence="3">
    <location>
        <begin position="217"/>
        <end position="275"/>
    </location>
</feature>
<dbReference type="InterPro" id="IPR058923">
    <property type="entry name" value="RCC1-like_dom"/>
</dbReference>
<dbReference type="InterPro" id="IPR051553">
    <property type="entry name" value="Ran_GTPase-activating"/>
</dbReference>
<reference evidence="6" key="1">
    <citation type="submission" date="2024-01" db="EMBL/GenBank/DDBJ databases">
        <authorList>
            <person name="Webb A."/>
        </authorList>
    </citation>
    <scope>NUCLEOTIDE SEQUENCE</scope>
    <source>
        <strain evidence="6">Pm1</strain>
    </source>
</reference>
<accession>A0AAV1U1I3</accession>
<proteinExistence type="predicted"/>
<protein>
    <recommendedName>
        <fullName evidence="5">RCC1-like domain-containing protein</fullName>
    </recommendedName>
</protein>
<dbReference type="Gene3D" id="2.130.10.30">
    <property type="entry name" value="Regulator of chromosome condensation 1/beta-lactamase-inhibitor protein II"/>
    <property type="match status" value="1"/>
</dbReference>
<evidence type="ECO:0000259" key="5">
    <source>
        <dbReference type="Pfam" id="PF25390"/>
    </source>
</evidence>
<dbReference type="PANTHER" id="PTHR45982">
    <property type="entry name" value="REGULATOR OF CHROMOSOME CONDENSATION"/>
    <property type="match status" value="1"/>
</dbReference>
<dbReference type="EMBL" id="CAKLBY020000109">
    <property type="protein sequence ID" value="CAK7927300.1"/>
    <property type="molecule type" value="Genomic_DNA"/>
</dbReference>
<dbReference type="InterPro" id="IPR009091">
    <property type="entry name" value="RCC1/BLIP-II"/>
</dbReference>
<sequence length="525" mass="56509">MKRERTDTGVAKEQLHETSVAAPSTPNGESDSSLPQASTEVLKARKIVTAMPKSHFGGEAARQLTALNREFVTNLKTHWAHNKDGNWTEIMKEYVRYAHVLDAVFGGHSGQVLTFGSGDCGQLGHGVAEEDLMAPFPRVVRSLRNLQIVRVACGGLHSAAITAAGEVYTWGCNDDGVLGRDGDENVPAKVDGFGSQEAVALQVVGGDCHTAVVTLAGKVYTWGCYRDKEGKQWCDAPSAKAAFMQKQSRPYMIEVLDNVVDVRCGNSFNLVRTNDGRVFSWGLEEMGHLGREVDTEMKDLMGEYKVDMVYSKHLQPAPVMLGKDPLPFVKAIGCGSFHSLFALGSQGRLYTCGLNNYGQLGIGNTENCTELQLVEDLGTENVAFVDGGAHHSVVLTLEGNVYTFGRADSGQLGALETCATGGYKDRPQKVTIPLPKSGGSSVVRMIATGSNHVLALTESDAIFSWGYGDMLALGSGKEQDENKPCQLDWTLATSDKDTKFGEAKILQIEAGGQHSAVLARATKDK</sequence>
<feature type="repeat" description="RCC1" evidence="3">
    <location>
        <begin position="399"/>
        <end position="459"/>
    </location>
</feature>